<sequence length="60" mass="7092">MKLARLVLDSNCFVYNNKYYKQSCVGAMGSIFTQVLANIYMYYWEQNLIKYTTDQRGIYG</sequence>
<evidence type="ECO:0000313" key="2">
    <source>
        <dbReference type="EMBL" id="CAF5228197.1"/>
    </source>
</evidence>
<accession>A0A8S2TX78</accession>
<reference evidence="1" key="1">
    <citation type="submission" date="2021-02" db="EMBL/GenBank/DDBJ databases">
        <authorList>
            <person name="Nowell W R."/>
        </authorList>
    </citation>
    <scope>NUCLEOTIDE SEQUENCE</scope>
</reference>
<organism evidence="1 3">
    <name type="scientific">Rotaria magnacalcarata</name>
    <dbReference type="NCBI Taxonomy" id="392030"/>
    <lineage>
        <taxon>Eukaryota</taxon>
        <taxon>Metazoa</taxon>
        <taxon>Spiralia</taxon>
        <taxon>Gnathifera</taxon>
        <taxon>Rotifera</taxon>
        <taxon>Eurotatoria</taxon>
        <taxon>Bdelloidea</taxon>
        <taxon>Philodinida</taxon>
        <taxon>Philodinidae</taxon>
        <taxon>Rotaria</taxon>
    </lineage>
</organism>
<dbReference type="Proteomes" id="UP000681967">
    <property type="component" value="Unassembled WGS sequence"/>
</dbReference>
<comment type="caution">
    <text evidence="1">The sequence shown here is derived from an EMBL/GenBank/DDBJ whole genome shotgun (WGS) entry which is preliminary data.</text>
</comment>
<dbReference type="EMBL" id="CAJOBJ010383323">
    <property type="protein sequence ID" value="CAF5228197.1"/>
    <property type="molecule type" value="Genomic_DNA"/>
</dbReference>
<dbReference type="AlphaFoldDB" id="A0A8S2TX78"/>
<evidence type="ECO:0000313" key="1">
    <source>
        <dbReference type="EMBL" id="CAF4309805.1"/>
    </source>
</evidence>
<protein>
    <submittedName>
        <fullName evidence="1">Uncharacterized protein</fullName>
    </submittedName>
</protein>
<name>A0A8S2TX78_9BILA</name>
<gene>
    <name evidence="1" type="ORF">BYL167_LOCUS27829</name>
    <name evidence="2" type="ORF">GIL414_LOCUS88027</name>
</gene>
<dbReference type="EMBL" id="CAJOBH010037345">
    <property type="protein sequence ID" value="CAF4309805.1"/>
    <property type="molecule type" value="Genomic_DNA"/>
</dbReference>
<evidence type="ECO:0000313" key="3">
    <source>
        <dbReference type="Proteomes" id="UP000681967"/>
    </source>
</evidence>
<proteinExistence type="predicted"/>
<dbReference type="Proteomes" id="UP000681720">
    <property type="component" value="Unassembled WGS sequence"/>
</dbReference>
<feature type="non-terminal residue" evidence="1">
    <location>
        <position position="60"/>
    </location>
</feature>